<dbReference type="FunFam" id="3.40.50.720:FF:000085">
    <property type="entry name" value="Dihydroflavonol reductase"/>
    <property type="match status" value="1"/>
</dbReference>
<name>A9YEV2_CONAR</name>
<feature type="domain" description="NAD-dependent epimerase/dehydratase" evidence="14">
    <location>
        <begin position="10"/>
        <end position="255"/>
    </location>
</feature>
<organism evidence="15">
    <name type="scientific">Convolvulus arvensis</name>
    <name type="common">Field bindweed</name>
    <name type="synonym">Strophocaulos arvensis</name>
    <dbReference type="NCBI Taxonomy" id="4123"/>
    <lineage>
        <taxon>Eukaryota</taxon>
        <taxon>Viridiplantae</taxon>
        <taxon>Streptophyta</taxon>
        <taxon>Embryophyta</taxon>
        <taxon>Tracheophyta</taxon>
        <taxon>Spermatophyta</taxon>
        <taxon>Magnoliopsida</taxon>
        <taxon>eudicotyledons</taxon>
        <taxon>Gunneridae</taxon>
        <taxon>Pentapetalae</taxon>
        <taxon>asterids</taxon>
        <taxon>lamiids</taxon>
        <taxon>Solanales</taxon>
        <taxon>Convolvulaceae</taxon>
        <taxon>Convolvuleae</taxon>
        <taxon>Convolvulus</taxon>
    </lineage>
</organism>
<sequence length="344" mass="38793">MIGDDHKPKVCVTGAAGFVASWLVMRLLERGYHVHATSRDPGNTEKVRHLLELPKADTNLKFYKAVMEEEGSFDEAIAGCEGVFHVATPVDLASKDPENEVIKPAVDGILSIINSCAKAKTVKRLVFTSSTATIDFQENKKLVYDESCWSDLDFIYANKIIMPGWAYFASKTLAEKEAWKAAKEKQIDFISVIPPVIVGPFLIPTFPPSLFTALSPILDPEGKGFHHNIIKQGHFVHLDDLCQAHIFLYEHPKAEGRYLCSSHDTTIQDLAKMIRQNWPEYYVPSEFKGIEKELSVVPFSSKKLQDMGFEFKYTLEDMYRGAIETLRKKGLLPYSIKDPCDIEE</sequence>
<evidence type="ECO:0000256" key="13">
    <source>
        <dbReference type="ARBA" id="ARBA00049132"/>
    </source>
</evidence>
<comment type="catalytic activity">
    <reaction evidence="12">
        <text>(2S)-flavan-4-ol + NADP(+) = (2S)-flavanone + NADPH + H(+)</text>
        <dbReference type="Rhea" id="RHEA:11228"/>
        <dbReference type="ChEBI" id="CHEBI:15378"/>
        <dbReference type="ChEBI" id="CHEBI:15605"/>
        <dbReference type="ChEBI" id="CHEBI:15606"/>
        <dbReference type="ChEBI" id="CHEBI:57783"/>
        <dbReference type="ChEBI" id="CHEBI:58349"/>
        <dbReference type="EC" id="1.1.1.234"/>
    </reaction>
</comment>
<evidence type="ECO:0000256" key="3">
    <source>
        <dbReference type="ARBA" id="ARBA00023002"/>
    </source>
</evidence>
<evidence type="ECO:0000256" key="12">
    <source>
        <dbReference type="ARBA" id="ARBA00048870"/>
    </source>
</evidence>
<keyword evidence="2" id="KW-0521">NADP</keyword>
<dbReference type="InterPro" id="IPR036291">
    <property type="entry name" value="NAD(P)-bd_dom_sf"/>
</dbReference>
<dbReference type="Gene3D" id="3.40.50.720">
    <property type="entry name" value="NAD(P)-binding Rossmann-like Domain"/>
    <property type="match status" value="1"/>
</dbReference>
<reference evidence="15" key="1">
    <citation type="journal article" date="2008" name="Nature">
        <title>Escape from adaptive conflict after duplication in an anthocyanin pathway gene.</title>
        <authorList>
            <person name="Des Marais D.L."/>
            <person name="Rausher M.D."/>
        </authorList>
    </citation>
    <scope>NUCLEOTIDE SEQUENCE</scope>
</reference>
<comment type="similarity">
    <text evidence="5">Belongs to the NAD(P)-dependent epimerase/dehydratase family. Dihydroflavonol-4-reductase subfamily.</text>
</comment>
<dbReference type="SUPFAM" id="SSF51735">
    <property type="entry name" value="NAD(P)-binding Rossmann-fold domains"/>
    <property type="match status" value="1"/>
</dbReference>
<dbReference type="PANTHER" id="PTHR10366:SF564">
    <property type="entry name" value="STEROL-4-ALPHA-CARBOXYLATE 3-DEHYDROGENASE, DECARBOXYLATING"/>
    <property type="match status" value="1"/>
</dbReference>
<evidence type="ECO:0000256" key="2">
    <source>
        <dbReference type="ARBA" id="ARBA00022857"/>
    </source>
</evidence>
<protein>
    <recommendedName>
        <fullName evidence="9">Dihydroflavonol 4-reductase</fullName>
        <ecNumber evidence="8">1.1.1.219</ecNumber>
        <ecNumber evidence="7">1.1.1.234</ecNumber>
    </recommendedName>
    <alternativeName>
        <fullName evidence="11">Dihydrokaempferol 4-reductase</fullName>
    </alternativeName>
    <alternativeName>
        <fullName evidence="10">Flavanone 4-reductase</fullName>
    </alternativeName>
</protein>
<evidence type="ECO:0000313" key="15">
    <source>
        <dbReference type="EMBL" id="ABY25281.1"/>
    </source>
</evidence>
<evidence type="ECO:0000256" key="9">
    <source>
        <dbReference type="ARBA" id="ARBA00039963"/>
    </source>
</evidence>
<dbReference type="InterPro" id="IPR001509">
    <property type="entry name" value="Epimerase_deHydtase"/>
</dbReference>
<evidence type="ECO:0000256" key="5">
    <source>
        <dbReference type="ARBA" id="ARBA00023445"/>
    </source>
</evidence>
<keyword evidence="4" id="KW-0284">Flavonoid biosynthesis</keyword>
<evidence type="ECO:0000256" key="10">
    <source>
        <dbReference type="ARBA" id="ARBA00042087"/>
    </source>
</evidence>
<dbReference type="EMBL" id="EU189073">
    <property type="protein sequence ID" value="ABY25281.1"/>
    <property type="molecule type" value="mRNA"/>
</dbReference>
<dbReference type="EC" id="1.1.1.234" evidence="7"/>
<evidence type="ECO:0000256" key="6">
    <source>
        <dbReference type="ARBA" id="ARBA00037100"/>
    </source>
</evidence>
<evidence type="ECO:0000256" key="7">
    <source>
        <dbReference type="ARBA" id="ARBA00039055"/>
    </source>
</evidence>
<dbReference type="EC" id="1.1.1.219" evidence="8"/>
<dbReference type="GO" id="GO:0047890">
    <property type="term" value="F:flavanone 4-reductase activity"/>
    <property type="evidence" value="ECO:0007669"/>
    <property type="project" value="UniProtKB-EC"/>
</dbReference>
<dbReference type="PANTHER" id="PTHR10366">
    <property type="entry name" value="NAD DEPENDENT EPIMERASE/DEHYDRATASE"/>
    <property type="match status" value="1"/>
</dbReference>
<comment type="function">
    <text evidence="6">Bifunctional enzyme involved in flavonoid metabolism.</text>
</comment>
<evidence type="ECO:0000256" key="4">
    <source>
        <dbReference type="ARBA" id="ARBA00023241"/>
    </source>
</evidence>
<evidence type="ECO:0000256" key="8">
    <source>
        <dbReference type="ARBA" id="ARBA00039057"/>
    </source>
</evidence>
<dbReference type="AlphaFoldDB" id="A9YEV2"/>
<accession>A9YEV2</accession>
<evidence type="ECO:0000256" key="1">
    <source>
        <dbReference type="ARBA" id="ARBA00004935"/>
    </source>
</evidence>
<keyword evidence="3" id="KW-0560">Oxidoreductase</keyword>
<dbReference type="Pfam" id="PF01370">
    <property type="entry name" value="Epimerase"/>
    <property type="match status" value="1"/>
</dbReference>
<comment type="catalytic activity">
    <reaction evidence="13">
        <text>a (2R,3S,4S)-leucoanthocyanidin + NADP(+) = a (2R,3R)-dihydroflavonol + NADPH + H(+)</text>
        <dbReference type="Rhea" id="RHEA:54444"/>
        <dbReference type="ChEBI" id="CHEBI:15378"/>
        <dbReference type="ChEBI" id="CHEBI:57783"/>
        <dbReference type="ChEBI" id="CHEBI:58349"/>
        <dbReference type="ChEBI" id="CHEBI:138176"/>
        <dbReference type="ChEBI" id="CHEBI:138188"/>
        <dbReference type="EC" id="1.1.1.219"/>
    </reaction>
</comment>
<evidence type="ECO:0000256" key="11">
    <source>
        <dbReference type="ARBA" id="ARBA00042831"/>
    </source>
</evidence>
<dbReference type="CDD" id="cd08958">
    <property type="entry name" value="FR_SDR_e"/>
    <property type="match status" value="1"/>
</dbReference>
<proteinExistence type="evidence at transcript level"/>
<comment type="pathway">
    <text evidence="1">Pigment biosynthesis; anthocyanin biosynthesis.</text>
</comment>
<dbReference type="GO" id="GO:0045552">
    <property type="term" value="F:dihydroflavanol 4-reductase activity"/>
    <property type="evidence" value="ECO:0007669"/>
    <property type="project" value="UniProtKB-EC"/>
</dbReference>
<dbReference type="InterPro" id="IPR050425">
    <property type="entry name" value="NAD(P)_dehydrat-like"/>
</dbReference>
<evidence type="ECO:0000259" key="14">
    <source>
        <dbReference type="Pfam" id="PF01370"/>
    </source>
</evidence>
<dbReference type="GO" id="GO:0009718">
    <property type="term" value="P:anthocyanin-containing compound biosynthetic process"/>
    <property type="evidence" value="ECO:0007669"/>
    <property type="project" value="TreeGrafter"/>
</dbReference>